<accession>A0A0H2R2R2</accession>
<evidence type="ECO:0000313" key="2">
    <source>
        <dbReference type="EMBL" id="KLO06050.1"/>
    </source>
</evidence>
<dbReference type="Proteomes" id="UP000053477">
    <property type="component" value="Unassembled WGS sequence"/>
</dbReference>
<sequence>MEIQHIERPTTDIRQHSRRRHGRSMEGDRANRRKDEDVDRPNRIHFLSVFPFSIETRFSLRLHIHRRHILSQTRHDLVHPAHFKDKKASRQRDCSREDLVPLCTAGKLRRATCQAVQTDESSHREVRCTSTLFENRASSRTAHLTVLSCRVYLRSSTNSRKLVFRLGVTLRSFTSIAHSLQHE</sequence>
<dbReference type="InParanoid" id="A0A0H2R2R2"/>
<feature type="compositionally biased region" description="Basic and acidic residues" evidence="1">
    <location>
        <begin position="1"/>
        <end position="15"/>
    </location>
</feature>
<name>A0A0H2R2R2_9AGAM</name>
<feature type="region of interest" description="Disordered" evidence="1">
    <location>
        <begin position="1"/>
        <end position="36"/>
    </location>
</feature>
<reference evidence="2 3" key="1">
    <citation type="submission" date="2015-04" db="EMBL/GenBank/DDBJ databases">
        <title>Complete genome sequence of Schizopora paradoxa KUC8140, a cosmopolitan wood degrader in East Asia.</title>
        <authorList>
            <consortium name="DOE Joint Genome Institute"/>
            <person name="Min B."/>
            <person name="Park H."/>
            <person name="Jang Y."/>
            <person name="Kim J.-J."/>
            <person name="Kim K.H."/>
            <person name="Pangilinan J."/>
            <person name="Lipzen A."/>
            <person name="Riley R."/>
            <person name="Grigoriev I.V."/>
            <person name="Spatafora J.W."/>
            <person name="Choi I.-G."/>
        </authorList>
    </citation>
    <scope>NUCLEOTIDE SEQUENCE [LARGE SCALE GENOMIC DNA]</scope>
    <source>
        <strain evidence="2 3">KUC8140</strain>
    </source>
</reference>
<evidence type="ECO:0000313" key="3">
    <source>
        <dbReference type="Proteomes" id="UP000053477"/>
    </source>
</evidence>
<feature type="compositionally biased region" description="Basic and acidic residues" evidence="1">
    <location>
        <begin position="23"/>
        <end position="36"/>
    </location>
</feature>
<dbReference type="AlphaFoldDB" id="A0A0H2R2R2"/>
<evidence type="ECO:0000256" key="1">
    <source>
        <dbReference type="SAM" id="MobiDB-lite"/>
    </source>
</evidence>
<keyword evidence="3" id="KW-1185">Reference proteome</keyword>
<gene>
    <name evidence="2" type="ORF">SCHPADRAFT_702043</name>
</gene>
<proteinExistence type="predicted"/>
<organism evidence="2 3">
    <name type="scientific">Schizopora paradoxa</name>
    <dbReference type="NCBI Taxonomy" id="27342"/>
    <lineage>
        <taxon>Eukaryota</taxon>
        <taxon>Fungi</taxon>
        <taxon>Dikarya</taxon>
        <taxon>Basidiomycota</taxon>
        <taxon>Agaricomycotina</taxon>
        <taxon>Agaricomycetes</taxon>
        <taxon>Hymenochaetales</taxon>
        <taxon>Schizoporaceae</taxon>
        <taxon>Schizopora</taxon>
    </lineage>
</organism>
<dbReference type="EMBL" id="KQ086242">
    <property type="protein sequence ID" value="KLO06050.1"/>
    <property type="molecule type" value="Genomic_DNA"/>
</dbReference>
<protein>
    <submittedName>
        <fullName evidence="2">Uncharacterized protein</fullName>
    </submittedName>
</protein>